<protein>
    <submittedName>
        <fullName evidence="1">Uncharacterized protein</fullName>
    </submittedName>
</protein>
<accession>A0A9P0F8H5</accession>
<proteinExistence type="predicted"/>
<organism evidence="1 2">
    <name type="scientific">Bemisia tabaci</name>
    <name type="common">Sweetpotato whitefly</name>
    <name type="synonym">Aleurodes tabaci</name>
    <dbReference type="NCBI Taxonomy" id="7038"/>
    <lineage>
        <taxon>Eukaryota</taxon>
        <taxon>Metazoa</taxon>
        <taxon>Ecdysozoa</taxon>
        <taxon>Arthropoda</taxon>
        <taxon>Hexapoda</taxon>
        <taxon>Insecta</taxon>
        <taxon>Pterygota</taxon>
        <taxon>Neoptera</taxon>
        <taxon>Paraneoptera</taxon>
        <taxon>Hemiptera</taxon>
        <taxon>Sternorrhyncha</taxon>
        <taxon>Aleyrodoidea</taxon>
        <taxon>Aleyrodidae</taxon>
        <taxon>Aleyrodinae</taxon>
        <taxon>Bemisia</taxon>
    </lineage>
</organism>
<keyword evidence="2" id="KW-1185">Reference proteome</keyword>
<dbReference type="EMBL" id="OU963869">
    <property type="protein sequence ID" value="CAH0394175.1"/>
    <property type="molecule type" value="Genomic_DNA"/>
</dbReference>
<evidence type="ECO:0000313" key="2">
    <source>
        <dbReference type="Proteomes" id="UP001152759"/>
    </source>
</evidence>
<name>A0A9P0F8H5_BEMTA</name>
<reference evidence="1" key="1">
    <citation type="submission" date="2021-12" db="EMBL/GenBank/DDBJ databases">
        <authorList>
            <person name="King R."/>
        </authorList>
    </citation>
    <scope>NUCLEOTIDE SEQUENCE</scope>
</reference>
<evidence type="ECO:0000313" key="1">
    <source>
        <dbReference type="EMBL" id="CAH0394175.1"/>
    </source>
</evidence>
<gene>
    <name evidence="1" type="ORF">BEMITA_LOCUS12503</name>
</gene>
<sequence length="240" mass="27254">MRCVISLHGFRANTNNIIVKECSIATVDGKGIYHWVVKSPFDFTELNRARRRDAHHVTQFVHGLKWEDGEVEYRDWKMSLLNFTDKASTIYAKGTEITKLLSQLTGTSVINLEDMGCPSLKDLTGPPLKCLHHTINNQSDVTKLNRARRRDAHHVTQFVHGLKWEDGEVEYRDWKMSLLNFTDKASTIYAKGTEITKLLSQLTGTSVINLEDMGCPSLKDLTGPPLKCLHHTIYNQSDVT</sequence>
<dbReference type="Proteomes" id="UP001152759">
    <property type="component" value="Chromosome 8"/>
</dbReference>
<dbReference type="AlphaFoldDB" id="A0A9P0F8H5"/>